<reference evidence="2" key="1">
    <citation type="submission" date="2020-08" db="EMBL/GenBank/DDBJ databases">
        <title>Multicomponent nature underlies the extraordinary mechanical properties of spider dragline silk.</title>
        <authorList>
            <person name="Kono N."/>
            <person name="Nakamura H."/>
            <person name="Mori M."/>
            <person name="Yoshida Y."/>
            <person name="Ohtoshi R."/>
            <person name="Malay A.D."/>
            <person name="Moran D.A.P."/>
            <person name="Tomita M."/>
            <person name="Numata K."/>
            <person name="Arakawa K."/>
        </authorList>
    </citation>
    <scope>NUCLEOTIDE SEQUENCE</scope>
</reference>
<keyword evidence="3" id="KW-1185">Reference proteome</keyword>
<evidence type="ECO:0000313" key="2">
    <source>
        <dbReference type="EMBL" id="GFY41353.1"/>
    </source>
</evidence>
<comment type="caution">
    <text evidence="2">The sequence shown here is derived from an EMBL/GenBank/DDBJ whole genome shotgun (WGS) entry which is preliminary data.</text>
</comment>
<name>A0A8X6WU31_9ARAC</name>
<feature type="region of interest" description="Disordered" evidence="1">
    <location>
        <begin position="97"/>
        <end position="123"/>
    </location>
</feature>
<accession>A0A8X6WU31</accession>
<protein>
    <submittedName>
        <fullName evidence="2">DUF1758 domain-containing protein</fullName>
    </submittedName>
</protein>
<dbReference type="EMBL" id="BMAV01002454">
    <property type="protein sequence ID" value="GFY41353.1"/>
    <property type="molecule type" value="Genomic_DNA"/>
</dbReference>
<organism evidence="2 3">
    <name type="scientific">Trichonephila inaurata madagascariensis</name>
    <dbReference type="NCBI Taxonomy" id="2747483"/>
    <lineage>
        <taxon>Eukaryota</taxon>
        <taxon>Metazoa</taxon>
        <taxon>Ecdysozoa</taxon>
        <taxon>Arthropoda</taxon>
        <taxon>Chelicerata</taxon>
        <taxon>Arachnida</taxon>
        <taxon>Araneae</taxon>
        <taxon>Araneomorphae</taxon>
        <taxon>Entelegynae</taxon>
        <taxon>Araneoidea</taxon>
        <taxon>Nephilidae</taxon>
        <taxon>Trichonephila</taxon>
        <taxon>Trichonephila inaurata</taxon>
    </lineage>
</organism>
<proteinExistence type="predicted"/>
<dbReference type="Proteomes" id="UP000886998">
    <property type="component" value="Unassembled WGS sequence"/>
</dbReference>
<evidence type="ECO:0000256" key="1">
    <source>
        <dbReference type="SAM" id="MobiDB-lite"/>
    </source>
</evidence>
<sequence length="185" mass="20809">MLNPRLQNKTEEEIEKLNNVGLLARKNRFLEFRTEVKDILDSIMSICEEKDEETYCTEKDDILDTLEAILVAMDTQLMPSVVNSNFEVKNQGSGQSLVSARSAEGETSLLTPPHFGSHSTSVRATGDDEKRRIFYANGVSNDPDVLATIPEELKAGFQTHDQRYQPSRLRNSFGFRMLTSSPLPP</sequence>
<evidence type="ECO:0000313" key="3">
    <source>
        <dbReference type="Proteomes" id="UP000886998"/>
    </source>
</evidence>
<dbReference type="AlphaFoldDB" id="A0A8X6WU31"/>
<gene>
    <name evidence="2" type="primary">AVEN_268855_1</name>
    <name evidence="2" type="ORF">TNIN_220061</name>
</gene>